<protein>
    <submittedName>
        <fullName evidence="1">Uncharacterized protein</fullName>
    </submittedName>
</protein>
<dbReference type="AlphaFoldDB" id="A0A0V1LKH9"/>
<proteinExistence type="predicted"/>
<reference evidence="1 2" key="1">
    <citation type="submission" date="2015-05" db="EMBL/GenBank/DDBJ databases">
        <title>Evolution of Trichinella species and genotypes.</title>
        <authorList>
            <person name="Korhonen P.K."/>
            <person name="Edoardo P."/>
            <person name="Giuseppe L.R."/>
            <person name="Gasser R.B."/>
        </authorList>
    </citation>
    <scope>NUCLEOTIDE SEQUENCE [LARGE SCALE GENOMIC DNA]</scope>
    <source>
        <strain evidence="1">ISS10</strain>
    </source>
</reference>
<organism evidence="1 2">
    <name type="scientific">Trichinella nativa</name>
    <dbReference type="NCBI Taxonomy" id="6335"/>
    <lineage>
        <taxon>Eukaryota</taxon>
        <taxon>Metazoa</taxon>
        <taxon>Ecdysozoa</taxon>
        <taxon>Nematoda</taxon>
        <taxon>Enoplea</taxon>
        <taxon>Dorylaimia</taxon>
        <taxon>Trichinellida</taxon>
        <taxon>Trichinellidae</taxon>
        <taxon>Trichinella</taxon>
    </lineage>
</organism>
<accession>A0A0V1LKH9</accession>
<keyword evidence="2" id="KW-1185">Reference proteome</keyword>
<name>A0A0V1LKH9_9BILA</name>
<comment type="caution">
    <text evidence="1">The sequence shown here is derived from an EMBL/GenBank/DDBJ whole genome shotgun (WGS) entry which is preliminary data.</text>
</comment>
<evidence type="ECO:0000313" key="1">
    <source>
        <dbReference type="EMBL" id="KRZ60043.1"/>
    </source>
</evidence>
<dbReference type="Proteomes" id="UP000054721">
    <property type="component" value="Unassembled WGS sequence"/>
</dbReference>
<evidence type="ECO:0000313" key="2">
    <source>
        <dbReference type="Proteomes" id="UP000054721"/>
    </source>
</evidence>
<dbReference type="EMBL" id="JYDW01000034">
    <property type="protein sequence ID" value="KRZ60043.1"/>
    <property type="molecule type" value="Genomic_DNA"/>
</dbReference>
<gene>
    <name evidence="1" type="ORF">T02_12341</name>
</gene>
<sequence length="86" mass="9813">MLQCAITDGKLGCSSGGKINQMLKTKIPITSVSHQQHVCYCIRTCNVIFLDVQDNTMQYLERFITILSVWQVVNYNSALQHHEKLN</sequence>